<keyword evidence="7" id="KW-1185">Reference proteome</keyword>
<dbReference type="GO" id="GO:0016787">
    <property type="term" value="F:hydrolase activity"/>
    <property type="evidence" value="ECO:0007669"/>
    <property type="project" value="UniProtKB-KW"/>
</dbReference>
<comment type="caution">
    <text evidence="6">The sequence shown here is derived from an EMBL/GenBank/DDBJ whole genome shotgun (WGS) entry which is preliminary data.</text>
</comment>
<dbReference type="RefSeq" id="WP_314004557.1">
    <property type="nucleotide sequence ID" value="NZ_JASJOU010000015.1"/>
</dbReference>
<name>A0AAE3RBM4_9BACT</name>
<dbReference type="PANTHER" id="PTHR42978:SF6">
    <property type="entry name" value="QUORUM-QUENCHING LACTONASE YTNP-RELATED"/>
    <property type="match status" value="1"/>
</dbReference>
<keyword evidence="2" id="KW-0479">Metal-binding</keyword>
<dbReference type="InterPro" id="IPR051013">
    <property type="entry name" value="MBL_superfamily_lactonases"/>
</dbReference>
<dbReference type="Pfam" id="PF00753">
    <property type="entry name" value="Lactamase_B"/>
    <property type="match status" value="1"/>
</dbReference>
<dbReference type="EMBL" id="JASJOU010000015">
    <property type="protein sequence ID" value="MDJ1505287.1"/>
    <property type="molecule type" value="Genomic_DNA"/>
</dbReference>
<evidence type="ECO:0000256" key="4">
    <source>
        <dbReference type="ARBA" id="ARBA00022833"/>
    </source>
</evidence>
<dbReference type="SUPFAM" id="SSF56281">
    <property type="entry name" value="Metallo-hydrolase/oxidoreductase"/>
    <property type="match status" value="1"/>
</dbReference>
<protein>
    <submittedName>
        <fullName evidence="6">MBL fold metallo-hydrolase</fullName>
    </submittedName>
</protein>
<sequence length="325" mass="35811">MKTFVRSLFKISCTAFLYLSSDLDVLAQRSNPVTLAQPGYYRLQIGDVEVIALSDGTVPLDLHKVLTNTQPGEIDLLLKHNYETNPIEASVNAYLIKLNGKLILVDAGTAELYGPTLGHLSESIKRSGYTPEQIDAILVTHIHTDHTGGLMEENRMVFPNATLYISQPEVDFWLGEESKAKAPERLQKWFHEAEVKVGPYLKAGKVKTFGYGAELFPGITPVASPGHTPGHTFYVLESKGQKLVFWGDIMHAAAIQFANPSVTIAFDVDPKKAALQRKRAYDEAARQGYLVAVAHISYPGIGHLRTEGSQFVWIPITYSTLGTGQ</sequence>
<organism evidence="6 7">
    <name type="scientific">Xanthocytophaga agilis</name>
    <dbReference type="NCBI Taxonomy" id="3048010"/>
    <lineage>
        <taxon>Bacteria</taxon>
        <taxon>Pseudomonadati</taxon>
        <taxon>Bacteroidota</taxon>
        <taxon>Cytophagia</taxon>
        <taxon>Cytophagales</taxon>
        <taxon>Rhodocytophagaceae</taxon>
        <taxon>Xanthocytophaga</taxon>
    </lineage>
</organism>
<accession>A0AAE3RBM4</accession>
<proteinExistence type="inferred from homology"/>
<evidence type="ECO:0000313" key="7">
    <source>
        <dbReference type="Proteomes" id="UP001232063"/>
    </source>
</evidence>
<evidence type="ECO:0000256" key="3">
    <source>
        <dbReference type="ARBA" id="ARBA00022801"/>
    </source>
</evidence>
<dbReference type="AlphaFoldDB" id="A0AAE3RBM4"/>
<evidence type="ECO:0000256" key="2">
    <source>
        <dbReference type="ARBA" id="ARBA00022723"/>
    </source>
</evidence>
<keyword evidence="4" id="KW-0862">Zinc</keyword>
<reference evidence="6" key="1">
    <citation type="submission" date="2023-05" db="EMBL/GenBank/DDBJ databases">
        <authorList>
            <person name="Zhang X."/>
        </authorList>
    </citation>
    <scope>NUCLEOTIDE SEQUENCE</scope>
    <source>
        <strain evidence="6">BD1B2-1</strain>
    </source>
</reference>
<dbReference type="PANTHER" id="PTHR42978">
    <property type="entry name" value="QUORUM-QUENCHING LACTONASE YTNP-RELATED-RELATED"/>
    <property type="match status" value="1"/>
</dbReference>
<evidence type="ECO:0000256" key="1">
    <source>
        <dbReference type="ARBA" id="ARBA00007749"/>
    </source>
</evidence>
<gene>
    <name evidence="6" type="ORF">QNI22_31820</name>
</gene>
<dbReference type="CDD" id="cd07720">
    <property type="entry name" value="OPHC2-like_MBL-fold"/>
    <property type="match status" value="1"/>
</dbReference>
<evidence type="ECO:0000313" key="6">
    <source>
        <dbReference type="EMBL" id="MDJ1505287.1"/>
    </source>
</evidence>
<dbReference type="InterPro" id="IPR001279">
    <property type="entry name" value="Metallo-B-lactamas"/>
</dbReference>
<keyword evidence="3" id="KW-0378">Hydrolase</keyword>
<feature type="domain" description="Metallo-beta-lactamase" evidence="5">
    <location>
        <begin position="90"/>
        <end position="295"/>
    </location>
</feature>
<dbReference type="SMART" id="SM00849">
    <property type="entry name" value="Lactamase_B"/>
    <property type="match status" value="1"/>
</dbReference>
<dbReference type="Proteomes" id="UP001232063">
    <property type="component" value="Unassembled WGS sequence"/>
</dbReference>
<evidence type="ECO:0000259" key="5">
    <source>
        <dbReference type="SMART" id="SM00849"/>
    </source>
</evidence>
<dbReference type="InterPro" id="IPR036866">
    <property type="entry name" value="RibonucZ/Hydroxyglut_hydro"/>
</dbReference>
<dbReference type="GO" id="GO:0046872">
    <property type="term" value="F:metal ion binding"/>
    <property type="evidence" value="ECO:0007669"/>
    <property type="project" value="UniProtKB-KW"/>
</dbReference>
<dbReference type="Gene3D" id="3.60.15.10">
    <property type="entry name" value="Ribonuclease Z/Hydroxyacylglutathione hydrolase-like"/>
    <property type="match status" value="1"/>
</dbReference>
<comment type="similarity">
    <text evidence="1">Belongs to the metallo-beta-lactamase superfamily.</text>
</comment>